<evidence type="ECO:0000259" key="1">
    <source>
        <dbReference type="PROSITE" id="PS50943"/>
    </source>
</evidence>
<reference evidence="2" key="1">
    <citation type="submission" date="2023-06" db="EMBL/GenBank/DDBJ databases">
        <title>Gordonia sp. nov. and Pseudochrobactrum sp. nov., two species isolated from the burying beetle Nicrophorus vespilloides.</title>
        <authorList>
            <person name="Poehlein A."/>
            <person name="Guzman J."/>
            <person name="Daniel R."/>
            <person name="Vilcinskas A."/>
        </authorList>
    </citation>
    <scope>NUCLEOTIDE SEQUENCE</scope>
    <source>
        <strain evidence="2">MP11Mi</strain>
    </source>
</reference>
<dbReference type="Pfam" id="PF17765">
    <property type="entry name" value="MLTR_LBD"/>
    <property type="match status" value="1"/>
</dbReference>
<dbReference type="InterPro" id="IPR001387">
    <property type="entry name" value="Cro/C1-type_HTH"/>
</dbReference>
<dbReference type="Gene3D" id="3.30.450.180">
    <property type="match status" value="1"/>
</dbReference>
<dbReference type="InterPro" id="IPR010982">
    <property type="entry name" value="Lambda_DNA-bd_dom_sf"/>
</dbReference>
<organism evidence="2">
    <name type="scientific">Gordonia sp. MP11Mi</name>
    <dbReference type="NCBI Taxonomy" id="3022769"/>
    <lineage>
        <taxon>Bacteria</taxon>
        <taxon>Bacillati</taxon>
        <taxon>Actinomycetota</taxon>
        <taxon>Actinomycetes</taxon>
        <taxon>Mycobacteriales</taxon>
        <taxon>Gordoniaceae</taxon>
        <taxon>Gordonia</taxon>
    </lineage>
</organism>
<sequence length="343" mass="37758">MLALSPRVDASPVLAWVGVPLDRGTAKASLCPGRSPTVDAMDNRAEVREFLTTRRARVTPDEVGLPAGTNRRVEGLRRTEVATLAGVSVEYYTKLERGAISGASPEILDAIAKALRLNDAERAHLFDLAHAASPVARPPRRRNPKSWKPHQSLQWVLDAVTGGPAFVRNGRLDILATNALARAFYKDVFDMPGRIQGQPPNIARFTFLDDRAYEFYPDWDMFADVTVAILRTEAGRDPHNKELHDLIGELSTRSTDFRARWGAHNVRHHGTGFKTFHHDVVGETTLAYEGMEMESEPGLSITVYAAEPGSPSAERMQLLASWAASEYGTLAQEPAHGADQSDR</sequence>
<dbReference type="SMART" id="SM00530">
    <property type="entry name" value="HTH_XRE"/>
    <property type="match status" value="1"/>
</dbReference>
<dbReference type="Pfam" id="PF13560">
    <property type="entry name" value="HTH_31"/>
    <property type="match status" value="1"/>
</dbReference>
<protein>
    <recommendedName>
        <fullName evidence="1">HTH cro/C1-type domain-containing protein</fullName>
    </recommendedName>
</protein>
<dbReference type="SUPFAM" id="SSF47413">
    <property type="entry name" value="lambda repressor-like DNA-binding domains"/>
    <property type="match status" value="1"/>
</dbReference>
<name>A0AA97GX37_9ACTN</name>
<evidence type="ECO:0000313" key="2">
    <source>
        <dbReference type="EMBL" id="WOC14530.1"/>
    </source>
</evidence>
<proteinExistence type="predicted"/>
<dbReference type="AlphaFoldDB" id="A0AA97GX37"/>
<dbReference type="PANTHER" id="PTHR35010">
    <property type="entry name" value="BLL4672 PROTEIN-RELATED"/>
    <property type="match status" value="1"/>
</dbReference>
<dbReference type="GO" id="GO:0003677">
    <property type="term" value="F:DNA binding"/>
    <property type="evidence" value="ECO:0007669"/>
    <property type="project" value="InterPro"/>
</dbReference>
<dbReference type="Gene3D" id="1.10.260.40">
    <property type="entry name" value="lambda repressor-like DNA-binding domains"/>
    <property type="match status" value="1"/>
</dbReference>
<dbReference type="InterPro" id="IPR041413">
    <property type="entry name" value="MLTR_LBD"/>
</dbReference>
<dbReference type="PROSITE" id="PS50943">
    <property type="entry name" value="HTH_CROC1"/>
    <property type="match status" value="1"/>
</dbReference>
<dbReference type="CDD" id="cd00093">
    <property type="entry name" value="HTH_XRE"/>
    <property type="match status" value="1"/>
</dbReference>
<dbReference type="EMBL" id="CP128986">
    <property type="protein sequence ID" value="WOC14530.1"/>
    <property type="molecule type" value="Genomic_DNA"/>
</dbReference>
<dbReference type="PANTHER" id="PTHR35010:SF2">
    <property type="entry name" value="BLL4672 PROTEIN"/>
    <property type="match status" value="1"/>
</dbReference>
<feature type="domain" description="HTH cro/C1-type" evidence="1">
    <location>
        <begin position="75"/>
        <end position="122"/>
    </location>
</feature>
<accession>A0AA97GX37</accession>
<gene>
    <name evidence="2" type="ORF">MP11Mi_36520</name>
</gene>